<organism evidence="1 2">
    <name type="scientific">Dactylosporangium siamense</name>
    <dbReference type="NCBI Taxonomy" id="685454"/>
    <lineage>
        <taxon>Bacteria</taxon>
        <taxon>Bacillati</taxon>
        <taxon>Actinomycetota</taxon>
        <taxon>Actinomycetes</taxon>
        <taxon>Micromonosporales</taxon>
        <taxon>Micromonosporaceae</taxon>
        <taxon>Dactylosporangium</taxon>
    </lineage>
</organism>
<dbReference type="AlphaFoldDB" id="A0A919UH66"/>
<evidence type="ECO:0000313" key="2">
    <source>
        <dbReference type="Proteomes" id="UP000660611"/>
    </source>
</evidence>
<accession>A0A919UH66</accession>
<evidence type="ECO:0000313" key="1">
    <source>
        <dbReference type="EMBL" id="GIG50383.1"/>
    </source>
</evidence>
<dbReference type="EMBL" id="BONQ01000129">
    <property type="protein sequence ID" value="GIG50383.1"/>
    <property type="molecule type" value="Genomic_DNA"/>
</dbReference>
<name>A0A919UH66_9ACTN</name>
<dbReference type="RefSeq" id="WP_203852024.1">
    <property type="nucleotide sequence ID" value="NZ_BAAAVW010000027.1"/>
</dbReference>
<proteinExistence type="predicted"/>
<comment type="caution">
    <text evidence="1">The sequence shown here is derived from an EMBL/GenBank/DDBJ whole genome shotgun (WGS) entry which is preliminary data.</text>
</comment>
<sequence>MGDWFQTIADLDATAAEAPHLADGLVAWLVAEGIVSAERTDCVLSADEGHPPGPRCTEAFDGADHGLPSLATNGLHAWSGRTVVHPIQGSGEVGCPHCDKDEPLGAAFFEAINAWYAQRPSDTACRHCGRTIAINDWHWPDAAWAFADLGLTFWNWPPLRDDFIAGIGRRLGHRVRLVAGKL</sequence>
<dbReference type="Proteomes" id="UP000660611">
    <property type="component" value="Unassembled WGS sequence"/>
</dbReference>
<reference evidence="1" key="1">
    <citation type="submission" date="2021-01" db="EMBL/GenBank/DDBJ databases">
        <title>Whole genome shotgun sequence of Dactylosporangium siamense NBRC 106093.</title>
        <authorList>
            <person name="Komaki H."/>
            <person name="Tamura T."/>
        </authorList>
    </citation>
    <scope>NUCLEOTIDE SEQUENCE</scope>
    <source>
        <strain evidence="1">NBRC 106093</strain>
    </source>
</reference>
<keyword evidence="2" id="KW-1185">Reference proteome</keyword>
<gene>
    <name evidence="1" type="ORF">Dsi01nite_084240</name>
</gene>
<protein>
    <submittedName>
        <fullName evidence="1">Uncharacterized protein</fullName>
    </submittedName>
</protein>